<evidence type="ECO:0000256" key="1">
    <source>
        <dbReference type="SAM" id="SignalP"/>
    </source>
</evidence>
<dbReference type="Proteomes" id="UP000182598">
    <property type="component" value="Unassembled WGS sequence"/>
</dbReference>
<dbReference type="RefSeq" id="WP_055438165.1">
    <property type="nucleotide sequence ID" value="NZ_CYHB01000001.1"/>
</dbReference>
<evidence type="ECO:0008006" key="4">
    <source>
        <dbReference type="Google" id="ProtNLM"/>
    </source>
</evidence>
<keyword evidence="1" id="KW-0732">Signal</keyword>
<feature type="chain" id="PRO_5005503556" description="Lipoprotein" evidence="1">
    <location>
        <begin position="23"/>
        <end position="177"/>
    </location>
</feature>
<proteinExistence type="predicted"/>
<dbReference type="EMBL" id="CYHB01000001">
    <property type="protein sequence ID" value="CUA83198.1"/>
    <property type="molecule type" value="Genomic_DNA"/>
</dbReference>
<organism evidence="2 3">
    <name type="scientific">Pseudidiomarina woesei</name>
    <dbReference type="NCBI Taxonomy" id="1381080"/>
    <lineage>
        <taxon>Bacteria</taxon>
        <taxon>Pseudomonadati</taxon>
        <taxon>Pseudomonadota</taxon>
        <taxon>Gammaproteobacteria</taxon>
        <taxon>Alteromonadales</taxon>
        <taxon>Idiomarinaceae</taxon>
        <taxon>Pseudidiomarina</taxon>
    </lineage>
</organism>
<sequence>MLRMLVFSSSLLLAGCASIPLATMLQFSGFDVNAFQNINPSEVRAKISIDEPANVKAESVDLNLALNDNKGSRTFTFPLALLEQNKISADTGLFFSSPAKTEYVFKLAPSAIESFQEVQGIIAANSGGGFKLSVGSEFEPLPESVNEITVSILLKLTEQSDYVTLIDEATVTIERDN</sequence>
<protein>
    <recommendedName>
        <fullName evidence="4">Lipoprotein</fullName>
    </recommendedName>
</protein>
<gene>
    <name evidence="2" type="ORF">Ga0061064_0476</name>
</gene>
<evidence type="ECO:0000313" key="2">
    <source>
        <dbReference type="EMBL" id="CUA83198.1"/>
    </source>
</evidence>
<dbReference type="AlphaFoldDB" id="A0A0K6GXH3"/>
<name>A0A0K6GXH3_9GAMM</name>
<reference evidence="3" key="1">
    <citation type="submission" date="2015-08" db="EMBL/GenBank/DDBJ databases">
        <authorList>
            <person name="Varghese N."/>
        </authorList>
    </citation>
    <scope>NUCLEOTIDE SEQUENCE [LARGE SCALE GENOMIC DNA]</scope>
    <source>
        <strain evidence="3">DSM 27808</strain>
    </source>
</reference>
<evidence type="ECO:0000313" key="3">
    <source>
        <dbReference type="Proteomes" id="UP000182598"/>
    </source>
</evidence>
<keyword evidence="3" id="KW-1185">Reference proteome</keyword>
<dbReference type="OrthoDB" id="6335119at2"/>
<dbReference type="PROSITE" id="PS51257">
    <property type="entry name" value="PROKAR_LIPOPROTEIN"/>
    <property type="match status" value="1"/>
</dbReference>
<feature type="signal peptide" evidence="1">
    <location>
        <begin position="1"/>
        <end position="22"/>
    </location>
</feature>
<accession>A0A0K6GXH3</accession>